<dbReference type="Proteomes" id="UP001596163">
    <property type="component" value="Unassembled WGS sequence"/>
</dbReference>
<evidence type="ECO:0000256" key="1">
    <source>
        <dbReference type="SAM" id="Phobius"/>
    </source>
</evidence>
<feature type="transmembrane region" description="Helical" evidence="1">
    <location>
        <begin position="46"/>
        <end position="66"/>
    </location>
</feature>
<accession>A0ABW0BRA5</accession>
<sequence length="123" mass="12859">MRFILLTVLVALLVVFLNPVAPYWVVMIGILILSTLLNPNGLGGFFGGGLGMGLTWLGQCIYLGIVNSSSLPDRMGELMGLGSGTSVIALTGIIGFLLGAFSGLSGVLFRGVLQKKPLDVYKG</sequence>
<feature type="transmembrane region" description="Helical" evidence="1">
    <location>
        <begin position="87"/>
        <end position="109"/>
    </location>
</feature>
<protein>
    <submittedName>
        <fullName evidence="2">Uncharacterized protein</fullName>
    </submittedName>
</protein>
<keyword evidence="1" id="KW-1133">Transmembrane helix</keyword>
<name>A0ABW0BRA5_9BACT</name>
<reference evidence="3" key="1">
    <citation type="journal article" date="2019" name="Int. J. Syst. Evol. Microbiol.">
        <title>The Global Catalogue of Microorganisms (GCM) 10K type strain sequencing project: providing services to taxonomists for standard genome sequencing and annotation.</title>
        <authorList>
            <consortium name="The Broad Institute Genomics Platform"/>
            <consortium name="The Broad Institute Genome Sequencing Center for Infectious Disease"/>
            <person name="Wu L."/>
            <person name="Ma J."/>
        </authorList>
    </citation>
    <scope>NUCLEOTIDE SEQUENCE [LARGE SCALE GENOMIC DNA]</scope>
    <source>
        <strain evidence="3">CGMCC 1.7030</strain>
    </source>
</reference>
<keyword evidence="1" id="KW-0812">Transmembrane</keyword>
<proteinExistence type="predicted"/>
<dbReference type="RefSeq" id="WP_377911117.1">
    <property type="nucleotide sequence ID" value="NZ_JBHSKS010000001.1"/>
</dbReference>
<gene>
    <name evidence="2" type="ORF">ACFPIK_00555</name>
</gene>
<evidence type="ECO:0000313" key="2">
    <source>
        <dbReference type="EMBL" id="MFC5190237.1"/>
    </source>
</evidence>
<comment type="caution">
    <text evidence="2">The sequence shown here is derived from an EMBL/GenBank/DDBJ whole genome shotgun (WGS) entry which is preliminary data.</text>
</comment>
<evidence type="ECO:0000313" key="3">
    <source>
        <dbReference type="Proteomes" id="UP001596163"/>
    </source>
</evidence>
<organism evidence="2 3">
    <name type="scientific">Algoriphagus aquatilis</name>
    <dbReference type="NCBI Taxonomy" id="490186"/>
    <lineage>
        <taxon>Bacteria</taxon>
        <taxon>Pseudomonadati</taxon>
        <taxon>Bacteroidota</taxon>
        <taxon>Cytophagia</taxon>
        <taxon>Cytophagales</taxon>
        <taxon>Cyclobacteriaceae</taxon>
        <taxon>Algoriphagus</taxon>
    </lineage>
</organism>
<keyword evidence="3" id="KW-1185">Reference proteome</keyword>
<keyword evidence="1" id="KW-0472">Membrane</keyword>
<dbReference type="EMBL" id="JBHSKS010000001">
    <property type="protein sequence ID" value="MFC5190237.1"/>
    <property type="molecule type" value="Genomic_DNA"/>
</dbReference>